<gene>
    <name evidence="1" type="ORF">CAL24_08490</name>
</gene>
<dbReference type="Proteomes" id="UP000215633">
    <property type="component" value="Unassembled WGS sequence"/>
</dbReference>
<dbReference type="EMBL" id="NEVT01000003">
    <property type="protein sequence ID" value="OZI79935.1"/>
    <property type="molecule type" value="Genomic_DNA"/>
</dbReference>
<evidence type="ECO:0000313" key="1">
    <source>
        <dbReference type="EMBL" id="OZI79935.1"/>
    </source>
</evidence>
<organism evidence="1 2">
    <name type="scientific">Bordetella genomosp. 2</name>
    <dbReference type="NCBI Taxonomy" id="1983456"/>
    <lineage>
        <taxon>Bacteria</taxon>
        <taxon>Pseudomonadati</taxon>
        <taxon>Pseudomonadota</taxon>
        <taxon>Betaproteobacteria</taxon>
        <taxon>Burkholderiales</taxon>
        <taxon>Alcaligenaceae</taxon>
        <taxon>Bordetella</taxon>
    </lineage>
</organism>
<dbReference type="AlphaFoldDB" id="A0A261W0T6"/>
<proteinExistence type="predicted"/>
<evidence type="ECO:0008006" key="3">
    <source>
        <dbReference type="Google" id="ProtNLM"/>
    </source>
</evidence>
<evidence type="ECO:0000313" key="2">
    <source>
        <dbReference type="Proteomes" id="UP000215633"/>
    </source>
</evidence>
<keyword evidence="2" id="KW-1185">Reference proteome</keyword>
<protein>
    <recommendedName>
        <fullName evidence="3">DUF1508 domain-containing protein</fullName>
    </recommendedName>
</protein>
<name>A0A261W0T6_9BORD</name>
<reference evidence="2" key="1">
    <citation type="submission" date="2017-05" db="EMBL/GenBank/DDBJ databases">
        <title>Complete and WGS of Bordetella genogroups.</title>
        <authorList>
            <person name="Spilker T."/>
            <person name="Lipuma J."/>
        </authorList>
    </citation>
    <scope>NUCLEOTIDE SEQUENCE [LARGE SCALE GENOMIC DNA]</scope>
    <source>
        <strain evidence="2">AU8256</strain>
    </source>
</reference>
<accession>A0A261W0T6</accession>
<sequence>MGEAETDWRQADDYYWAGAPGWTICRVWVGGAYRYELWHTRDGVGRMVGSRASFQGAVALFEQQAKG</sequence>
<comment type="caution">
    <text evidence="1">The sequence shown here is derived from an EMBL/GenBank/DDBJ whole genome shotgun (WGS) entry which is preliminary data.</text>
</comment>